<dbReference type="Pfam" id="PF03965">
    <property type="entry name" value="Penicillinase_R"/>
    <property type="match status" value="1"/>
</dbReference>
<accession>A0ABP5SWK8</accession>
<sequence length="123" mass="13858">MRGFGELEAAVMRQLWAADGPVTVRHVHSALSDERELAYTTVLTVMDKLHRKGWLRRQPHGRAHLYQPVATREQHGAGLMREALTDSGDRERTLLHFVGQMTLDEAAALRAALNTYERKIADG</sequence>
<dbReference type="RefSeq" id="WP_344612321.1">
    <property type="nucleotide sequence ID" value="NZ_BAAARV010000019.1"/>
</dbReference>
<evidence type="ECO:0000256" key="2">
    <source>
        <dbReference type="ARBA" id="ARBA00023015"/>
    </source>
</evidence>
<evidence type="ECO:0000313" key="6">
    <source>
        <dbReference type="Proteomes" id="UP001501444"/>
    </source>
</evidence>
<protein>
    <submittedName>
        <fullName evidence="5">BlaI/MecI/CopY family transcriptional regulator</fullName>
    </submittedName>
</protein>
<evidence type="ECO:0000256" key="3">
    <source>
        <dbReference type="ARBA" id="ARBA00023125"/>
    </source>
</evidence>
<evidence type="ECO:0000313" key="5">
    <source>
        <dbReference type="EMBL" id="GAA2340347.1"/>
    </source>
</evidence>
<dbReference type="Proteomes" id="UP001501444">
    <property type="component" value="Unassembled WGS sequence"/>
</dbReference>
<dbReference type="InterPro" id="IPR036390">
    <property type="entry name" value="WH_DNA-bd_sf"/>
</dbReference>
<keyword evidence="2" id="KW-0805">Transcription regulation</keyword>
<dbReference type="InterPro" id="IPR005650">
    <property type="entry name" value="BlaI_family"/>
</dbReference>
<comment type="caution">
    <text evidence="5">The sequence shown here is derived from an EMBL/GenBank/DDBJ whole genome shotgun (WGS) entry which is preliminary data.</text>
</comment>
<dbReference type="InterPro" id="IPR036388">
    <property type="entry name" value="WH-like_DNA-bd_sf"/>
</dbReference>
<reference evidence="6" key="1">
    <citation type="journal article" date="2019" name="Int. J. Syst. Evol. Microbiol.">
        <title>The Global Catalogue of Microorganisms (GCM) 10K type strain sequencing project: providing services to taxonomists for standard genome sequencing and annotation.</title>
        <authorList>
            <consortium name="The Broad Institute Genomics Platform"/>
            <consortium name="The Broad Institute Genome Sequencing Center for Infectious Disease"/>
            <person name="Wu L."/>
            <person name="Ma J."/>
        </authorList>
    </citation>
    <scope>NUCLEOTIDE SEQUENCE [LARGE SCALE GENOMIC DNA]</scope>
    <source>
        <strain evidence="6">JCM 3272</strain>
    </source>
</reference>
<dbReference type="EMBL" id="BAAARV010000019">
    <property type="protein sequence ID" value="GAA2340347.1"/>
    <property type="molecule type" value="Genomic_DNA"/>
</dbReference>
<keyword evidence="6" id="KW-1185">Reference proteome</keyword>
<evidence type="ECO:0000256" key="4">
    <source>
        <dbReference type="ARBA" id="ARBA00023163"/>
    </source>
</evidence>
<organism evidence="5 6">
    <name type="scientific">Dactylosporangium salmoneum</name>
    <dbReference type="NCBI Taxonomy" id="53361"/>
    <lineage>
        <taxon>Bacteria</taxon>
        <taxon>Bacillati</taxon>
        <taxon>Actinomycetota</taxon>
        <taxon>Actinomycetes</taxon>
        <taxon>Micromonosporales</taxon>
        <taxon>Micromonosporaceae</taxon>
        <taxon>Dactylosporangium</taxon>
    </lineage>
</organism>
<dbReference type="Gene3D" id="1.10.10.10">
    <property type="entry name" value="Winged helix-like DNA-binding domain superfamily/Winged helix DNA-binding domain"/>
    <property type="match status" value="1"/>
</dbReference>
<keyword evidence="3" id="KW-0238">DNA-binding</keyword>
<evidence type="ECO:0000256" key="1">
    <source>
        <dbReference type="ARBA" id="ARBA00011046"/>
    </source>
</evidence>
<comment type="similarity">
    <text evidence="1">Belongs to the BlaI transcriptional regulatory family.</text>
</comment>
<gene>
    <name evidence="5" type="ORF">GCM10010170_023250</name>
</gene>
<proteinExistence type="inferred from homology"/>
<dbReference type="SUPFAM" id="SSF46785">
    <property type="entry name" value="Winged helix' DNA-binding domain"/>
    <property type="match status" value="1"/>
</dbReference>
<keyword evidence="4" id="KW-0804">Transcription</keyword>
<dbReference type="Gene3D" id="6.10.140.850">
    <property type="match status" value="1"/>
</dbReference>
<name>A0ABP5SWK8_9ACTN</name>